<feature type="transmembrane region" description="Helical" evidence="1">
    <location>
        <begin position="111"/>
        <end position="131"/>
    </location>
</feature>
<accession>A0ABY9KYT8</accession>
<dbReference type="EMBL" id="CP129113">
    <property type="protein sequence ID" value="WLV24847.1"/>
    <property type="molecule type" value="Genomic_DNA"/>
</dbReference>
<dbReference type="Pfam" id="PF14089">
    <property type="entry name" value="KbaA"/>
    <property type="match status" value="1"/>
</dbReference>
<proteinExistence type="predicted"/>
<protein>
    <submittedName>
        <fullName evidence="2">KinB-signaling pathway activation protein</fullName>
    </submittedName>
</protein>
<gene>
    <name evidence="2" type="ORF">QR721_00915</name>
</gene>
<sequence>MTSRKLVGLFFKTLLFGGIAGLLSSFFIEWERYAAVMNPFDFMEILGLLLFFTGLGLVFSAVSQTGFFAYLFINQFGLGIFRSYWKTVQIVLIAFVVFDLVYFPYQEAKGSIPLYMFILMSASILVYGLIVAKIKAQQTNQTAFIPALFLMVVMTALEWVPGLRVSGYEYALLMIIPLLVCNTYQLLILHKLSQIGEAKGKVDKTPAKKAVRV</sequence>
<dbReference type="Proteomes" id="UP001180087">
    <property type="component" value="Chromosome"/>
</dbReference>
<organism evidence="2 3">
    <name type="scientific">Aciduricibacillus chroicocephali</name>
    <dbReference type="NCBI Taxonomy" id="3054939"/>
    <lineage>
        <taxon>Bacteria</taxon>
        <taxon>Bacillati</taxon>
        <taxon>Bacillota</taxon>
        <taxon>Bacilli</taxon>
        <taxon>Bacillales</taxon>
        <taxon>Bacillaceae</taxon>
        <taxon>Aciduricibacillus</taxon>
    </lineage>
</organism>
<evidence type="ECO:0000313" key="2">
    <source>
        <dbReference type="EMBL" id="WLV24847.1"/>
    </source>
</evidence>
<feature type="transmembrane region" description="Helical" evidence="1">
    <location>
        <begin position="7"/>
        <end position="28"/>
    </location>
</feature>
<feature type="transmembrane region" description="Helical" evidence="1">
    <location>
        <begin position="48"/>
        <end position="72"/>
    </location>
</feature>
<keyword evidence="1" id="KW-1133">Transmembrane helix</keyword>
<keyword evidence="3" id="KW-1185">Reference proteome</keyword>
<keyword evidence="1" id="KW-0472">Membrane</keyword>
<evidence type="ECO:0000256" key="1">
    <source>
        <dbReference type="SAM" id="Phobius"/>
    </source>
</evidence>
<feature type="transmembrane region" description="Helical" evidence="1">
    <location>
        <begin position="84"/>
        <end position="105"/>
    </location>
</feature>
<reference evidence="2" key="1">
    <citation type="submission" date="2023-06" db="EMBL/GenBank/DDBJ databases">
        <title>A Treasure from Seagulls: Isolation and Description of Aciduricobacillus qingdaonensis gen. nov., sp. nov., a Rare Obligately Uric Acid-utilizing Member in the Family Bacillaceae.</title>
        <authorList>
            <person name="Liu W."/>
            <person name="Wang B."/>
        </authorList>
    </citation>
    <scope>NUCLEOTIDE SEQUENCE</scope>
    <source>
        <strain evidence="2">44XB</strain>
    </source>
</reference>
<name>A0ABY9KYT8_9BACI</name>
<feature type="transmembrane region" description="Helical" evidence="1">
    <location>
        <begin position="143"/>
        <end position="162"/>
    </location>
</feature>
<dbReference type="RefSeq" id="WP_348028290.1">
    <property type="nucleotide sequence ID" value="NZ_CP129113.1"/>
</dbReference>
<keyword evidence="1" id="KW-0812">Transmembrane</keyword>
<feature type="transmembrane region" description="Helical" evidence="1">
    <location>
        <begin position="168"/>
        <end position="189"/>
    </location>
</feature>
<dbReference type="InterPro" id="IPR024164">
    <property type="entry name" value="KinB-signalling_activ"/>
</dbReference>
<evidence type="ECO:0000313" key="3">
    <source>
        <dbReference type="Proteomes" id="UP001180087"/>
    </source>
</evidence>
<dbReference type="PIRSF" id="PIRSF029886">
    <property type="entry name" value="KBAA"/>
    <property type="match status" value="1"/>
</dbReference>
<dbReference type="SMART" id="SM01251">
    <property type="entry name" value="KbaA"/>
    <property type="match status" value="1"/>
</dbReference>